<dbReference type="InterPro" id="IPR004701">
    <property type="entry name" value="PTS_EIIA_man-typ"/>
</dbReference>
<dbReference type="Proteomes" id="UP000235682">
    <property type="component" value="Unassembled WGS sequence"/>
</dbReference>
<dbReference type="GO" id="GO:0016740">
    <property type="term" value="F:transferase activity"/>
    <property type="evidence" value="ECO:0007669"/>
    <property type="project" value="UniProtKB-KW"/>
</dbReference>
<dbReference type="AlphaFoldDB" id="A0A2N6SLH2"/>
<dbReference type="Pfam" id="PF03610">
    <property type="entry name" value="EIIA-man"/>
    <property type="match status" value="1"/>
</dbReference>
<protein>
    <submittedName>
        <fullName evidence="3">PTS mannose transporter subunit IIA</fullName>
    </submittedName>
</protein>
<evidence type="ECO:0000256" key="1">
    <source>
        <dbReference type="ARBA" id="ARBA00022679"/>
    </source>
</evidence>
<comment type="caution">
    <text evidence="3">The sequence shown here is derived from an EMBL/GenBank/DDBJ whole genome shotgun (WGS) entry which is preliminary data.</text>
</comment>
<dbReference type="PANTHER" id="PTHR33799">
    <property type="entry name" value="PTS PERMEASE-RELATED-RELATED"/>
    <property type="match status" value="1"/>
</dbReference>
<gene>
    <name evidence="3" type="ORF">CJ205_07140</name>
</gene>
<keyword evidence="4" id="KW-1185">Reference proteome</keyword>
<dbReference type="Gene3D" id="3.40.50.510">
    <property type="entry name" value="Phosphotransferase system, mannose-type IIA component"/>
    <property type="match status" value="1"/>
</dbReference>
<accession>A0A2N6SLH2</accession>
<dbReference type="InterPro" id="IPR036662">
    <property type="entry name" value="PTS_EIIA_man-typ_sf"/>
</dbReference>
<dbReference type="PANTHER" id="PTHR33799:SF1">
    <property type="entry name" value="PTS SYSTEM MANNOSE-SPECIFIC EIIAB COMPONENT-RELATED"/>
    <property type="match status" value="1"/>
</dbReference>
<evidence type="ECO:0000313" key="3">
    <source>
        <dbReference type="EMBL" id="PMC57896.1"/>
    </source>
</evidence>
<proteinExistence type="predicted"/>
<reference evidence="3 4" key="1">
    <citation type="submission" date="2017-09" db="EMBL/GenBank/DDBJ databases">
        <title>Bacterial strain isolated from the female urinary microbiota.</title>
        <authorList>
            <person name="Thomas-White K."/>
            <person name="Kumar N."/>
            <person name="Forster S."/>
            <person name="Putonti C."/>
            <person name="Lawley T."/>
            <person name="Wolfe A.J."/>
        </authorList>
    </citation>
    <scope>NUCLEOTIDE SEQUENCE [LARGE SCALE GENOMIC DNA]</scope>
    <source>
        <strain evidence="3 4">UMB0852</strain>
    </source>
</reference>
<name>A0A2N6SLH2_9LACT</name>
<evidence type="ECO:0000313" key="4">
    <source>
        <dbReference type="Proteomes" id="UP000235682"/>
    </source>
</evidence>
<dbReference type="GO" id="GO:0016020">
    <property type="term" value="C:membrane"/>
    <property type="evidence" value="ECO:0007669"/>
    <property type="project" value="InterPro"/>
</dbReference>
<dbReference type="InterPro" id="IPR051471">
    <property type="entry name" value="Bacterial_PTS_sugar_comp"/>
</dbReference>
<dbReference type="PROSITE" id="PS51096">
    <property type="entry name" value="PTS_EIIA_TYPE_4"/>
    <property type="match status" value="1"/>
</dbReference>
<dbReference type="GO" id="GO:0009401">
    <property type="term" value="P:phosphoenolpyruvate-dependent sugar phosphotransferase system"/>
    <property type="evidence" value="ECO:0007669"/>
    <property type="project" value="InterPro"/>
</dbReference>
<dbReference type="EMBL" id="PNHE01000036">
    <property type="protein sequence ID" value="PMC57896.1"/>
    <property type="molecule type" value="Genomic_DNA"/>
</dbReference>
<sequence length="140" mass="15642">MNTKYLVASHGHFASGIQSSINILTNQGDKLKVIDAYVDDSDYTQEIDEFVESIESDEYGVIFTDLYGGSVNQRVTSSVVSHQKQQHITIVTNANLSTVLTVMMMTETPTIEQVEKLLEETQVKVVPTQVESSDDEDFFD</sequence>
<dbReference type="SUPFAM" id="SSF53062">
    <property type="entry name" value="PTS system fructose IIA component-like"/>
    <property type="match status" value="1"/>
</dbReference>
<dbReference type="RefSeq" id="WP_102233366.1">
    <property type="nucleotide sequence ID" value="NZ_PNHE01000036.1"/>
</dbReference>
<keyword evidence="1" id="KW-0808">Transferase</keyword>
<organism evidence="3 4">
    <name type="scientific">Dolosicoccus paucivorans</name>
    <dbReference type="NCBI Taxonomy" id="84521"/>
    <lineage>
        <taxon>Bacteria</taxon>
        <taxon>Bacillati</taxon>
        <taxon>Bacillota</taxon>
        <taxon>Bacilli</taxon>
        <taxon>Lactobacillales</taxon>
        <taxon>Aerococcaceae</taxon>
        <taxon>Dolosicoccus</taxon>
    </lineage>
</organism>
<evidence type="ECO:0000259" key="2">
    <source>
        <dbReference type="PROSITE" id="PS51096"/>
    </source>
</evidence>
<feature type="domain" description="PTS EIIA type-4" evidence="2">
    <location>
        <begin position="2"/>
        <end position="126"/>
    </location>
</feature>